<dbReference type="PROSITE" id="PS00455">
    <property type="entry name" value="AMP_BINDING"/>
    <property type="match status" value="1"/>
</dbReference>
<dbReference type="Proteomes" id="UP000536179">
    <property type="component" value="Unassembled WGS sequence"/>
</dbReference>
<dbReference type="CDD" id="cd05910">
    <property type="entry name" value="FACL_like_1"/>
    <property type="match status" value="1"/>
</dbReference>
<feature type="compositionally biased region" description="Basic and acidic residues" evidence="1">
    <location>
        <begin position="1"/>
        <end position="11"/>
    </location>
</feature>
<feature type="region of interest" description="Disordered" evidence="1">
    <location>
        <begin position="1"/>
        <end position="25"/>
    </location>
</feature>
<dbReference type="NCBIfam" id="NF006754">
    <property type="entry name" value="PRK09274.1"/>
    <property type="match status" value="1"/>
</dbReference>
<dbReference type="InterPro" id="IPR020845">
    <property type="entry name" value="AMP-binding_CS"/>
</dbReference>
<evidence type="ECO:0000259" key="2">
    <source>
        <dbReference type="Pfam" id="PF00501"/>
    </source>
</evidence>
<dbReference type="SUPFAM" id="SSF56801">
    <property type="entry name" value="Acetyl-CoA synthetase-like"/>
    <property type="match status" value="1"/>
</dbReference>
<gene>
    <name evidence="3" type="ORF">FHS27_006023</name>
</gene>
<reference evidence="3 4" key="1">
    <citation type="submission" date="2020-08" db="EMBL/GenBank/DDBJ databases">
        <title>Genomic Encyclopedia of Type Strains, Phase III (KMG-III): the genomes of soil and plant-associated and newly described type strains.</title>
        <authorList>
            <person name="Whitman W."/>
        </authorList>
    </citation>
    <scope>NUCLEOTIDE SEQUENCE [LARGE SCALE GENOMIC DNA]</scope>
    <source>
        <strain evidence="3 4">CECT 8075</strain>
    </source>
</reference>
<evidence type="ECO:0000313" key="4">
    <source>
        <dbReference type="Proteomes" id="UP000536179"/>
    </source>
</evidence>
<accession>A0A7W5E5H4</accession>
<keyword evidence="3" id="KW-0436">Ligase</keyword>
<comment type="caution">
    <text evidence="3">The sequence shown here is derived from an EMBL/GenBank/DDBJ whole genome shotgun (WGS) entry which is preliminary data.</text>
</comment>
<dbReference type="GO" id="GO:0016874">
    <property type="term" value="F:ligase activity"/>
    <property type="evidence" value="ECO:0007669"/>
    <property type="project" value="UniProtKB-KW"/>
</dbReference>
<feature type="compositionally biased region" description="Low complexity" evidence="1">
    <location>
        <begin position="12"/>
        <end position="23"/>
    </location>
</feature>
<dbReference type="InterPro" id="IPR042099">
    <property type="entry name" value="ANL_N_sf"/>
</dbReference>
<dbReference type="Pfam" id="PF00501">
    <property type="entry name" value="AMP-binding"/>
    <property type="match status" value="1"/>
</dbReference>
<proteinExistence type="predicted"/>
<organism evidence="3 4">
    <name type="scientific">Aporhodopirellula rubra</name>
    <dbReference type="NCBI Taxonomy" id="980271"/>
    <lineage>
        <taxon>Bacteria</taxon>
        <taxon>Pseudomonadati</taxon>
        <taxon>Planctomycetota</taxon>
        <taxon>Planctomycetia</taxon>
        <taxon>Pirellulales</taxon>
        <taxon>Pirellulaceae</taxon>
        <taxon>Aporhodopirellula</taxon>
    </lineage>
</organism>
<dbReference type="AlphaFoldDB" id="A0A7W5E5H4"/>
<dbReference type="PANTHER" id="PTHR43767:SF1">
    <property type="entry name" value="NONRIBOSOMAL PEPTIDE SYNTHASE PES1 (EUROFUNG)-RELATED"/>
    <property type="match status" value="1"/>
</dbReference>
<sequence length="581" mass="63517">MNASADDHEPSSESNTAASCSSTPSVDFTTGNVADRLTHIAKMLPGAIAIAEPSGPPKPDGLDRDYTLTTFKTLDDRSTLIARGLTAWGVRPGMRLISLVPFGAQFIELVFALMKAGVTVVLIDPGMDRKHLINCLQEINPDGFVGIPKAQAIRTVLRKRFPSARWNVTVGRRWFWGGKTLSQITAMGTQSNIVLPQISAEDEAAVIFTTGSTGPPKGVAYTHGTFHSQIDRIAERYNIKRGSRDLACFPLFGLFDAVMGVTTIIPDMDPTRPADVDPKKLIAAARQWEVDQAFGSPALWRTVTRWCETNAIGRPFPTLRRVLSAGAPVPAATLASLRRFVHEDADIETPYGATEALPIASIESRQVITATGPAANKGKGVCVGTRFASVQWKVIEINDGAIKTLDEINELARGKIGELLVSGPMVTRQYVTRTDQNLIHKVADGDQIWHRMGDVGYLDGDDRFWFCGRKAHRVISADRTFYTVPCEAVFNVHPDVEKCALVGRGSVGQQTPVMIIQPCDLSLADSPSHRDALIQSLRDVASRNPLTHRINDFVIRNTPLPVDIRHNSKIFREKLSAEING</sequence>
<dbReference type="InterPro" id="IPR000873">
    <property type="entry name" value="AMP-dep_synth/lig_dom"/>
</dbReference>
<evidence type="ECO:0000256" key="1">
    <source>
        <dbReference type="SAM" id="MobiDB-lite"/>
    </source>
</evidence>
<dbReference type="RefSeq" id="WP_184309335.1">
    <property type="nucleotide sequence ID" value="NZ_JACHXU010000033.1"/>
</dbReference>
<dbReference type="Gene3D" id="3.40.50.12780">
    <property type="entry name" value="N-terminal domain of ligase-like"/>
    <property type="match status" value="1"/>
</dbReference>
<name>A0A7W5E5H4_9BACT</name>
<protein>
    <submittedName>
        <fullName evidence="3">Acyl-CoA synthetase (AMP-forming)/AMP-acid ligase II</fullName>
    </submittedName>
</protein>
<dbReference type="EMBL" id="JACHXU010000033">
    <property type="protein sequence ID" value="MBB3210177.1"/>
    <property type="molecule type" value="Genomic_DNA"/>
</dbReference>
<feature type="domain" description="AMP-dependent synthetase/ligase" evidence="2">
    <location>
        <begin position="64"/>
        <end position="430"/>
    </location>
</feature>
<evidence type="ECO:0000313" key="3">
    <source>
        <dbReference type="EMBL" id="MBB3210177.1"/>
    </source>
</evidence>
<keyword evidence="4" id="KW-1185">Reference proteome</keyword>
<dbReference type="InterPro" id="IPR050237">
    <property type="entry name" value="ATP-dep_AMP-bd_enzyme"/>
</dbReference>
<dbReference type="PANTHER" id="PTHR43767">
    <property type="entry name" value="LONG-CHAIN-FATTY-ACID--COA LIGASE"/>
    <property type="match status" value="1"/>
</dbReference>